<proteinExistence type="predicted"/>
<evidence type="ECO:0000256" key="1">
    <source>
        <dbReference type="SAM" id="Phobius"/>
    </source>
</evidence>
<keyword evidence="3" id="KW-1185">Reference proteome</keyword>
<accession>A0ABQ9ZA92</accession>
<gene>
    <name evidence="2" type="ORF">OUZ56_018958</name>
</gene>
<sequence>MVRPMSRVMEPGLLEASRPPVALRINISPVTVMTRSSHLLQSNRLSLAMLLLTVVGVVHGIRDLTQDVIISQPEPSRLSPVRLTSLWSSRQQPPRLVGVVEPGRLLNIFLGIILVMGFAVLNSYLFIALGISGALPPRFAARPRGRPPRGGNVGMPQFSQQVFNALDENRFTIE</sequence>
<evidence type="ECO:0000313" key="2">
    <source>
        <dbReference type="EMBL" id="KAK4009812.1"/>
    </source>
</evidence>
<keyword evidence="1" id="KW-0812">Transmembrane</keyword>
<protein>
    <submittedName>
        <fullName evidence="2">Uncharacterized protein</fullName>
    </submittedName>
</protein>
<dbReference type="Proteomes" id="UP001234178">
    <property type="component" value="Unassembled WGS sequence"/>
</dbReference>
<comment type="caution">
    <text evidence="2">The sequence shown here is derived from an EMBL/GenBank/DDBJ whole genome shotgun (WGS) entry which is preliminary data.</text>
</comment>
<name>A0ABQ9ZA92_9CRUS</name>
<evidence type="ECO:0000313" key="3">
    <source>
        <dbReference type="Proteomes" id="UP001234178"/>
    </source>
</evidence>
<dbReference type="EMBL" id="JAOYFB010000003">
    <property type="protein sequence ID" value="KAK4009812.1"/>
    <property type="molecule type" value="Genomic_DNA"/>
</dbReference>
<keyword evidence="1" id="KW-0472">Membrane</keyword>
<feature type="transmembrane region" description="Helical" evidence="1">
    <location>
        <begin position="108"/>
        <end position="135"/>
    </location>
</feature>
<organism evidence="2 3">
    <name type="scientific">Daphnia magna</name>
    <dbReference type="NCBI Taxonomy" id="35525"/>
    <lineage>
        <taxon>Eukaryota</taxon>
        <taxon>Metazoa</taxon>
        <taxon>Ecdysozoa</taxon>
        <taxon>Arthropoda</taxon>
        <taxon>Crustacea</taxon>
        <taxon>Branchiopoda</taxon>
        <taxon>Diplostraca</taxon>
        <taxon>Cladocera</taxon>
        <taxon>Anomopoda</taxon>
        <taxon>Daphniidae</taxon>
        <taxon>Daphnia</taxon>
    </lineage>
</organism>
<reference evidence="2 3" key="1">
    <citation type="journal article" date="2023" name="Nucleic Acids Res.">
        <title>The hologenome of Daphnia magna reveals possible DNA methylation and microbiome-mediated evolution of the host genome.</title>
        <authorList>
            <person name="Chaturvedi A."/>
            <person name="Li X."/>
            <person name="Dhandapani V."/>
            <person name="Marshall H."/>
            <person name="Kissane S."/>
            <person name="Cuenca-Cambronero M."/>
            <person name="Asole G."/>
            <person name="Calvet F."/>
            <person name="Ruiz-Romero M."/>
            <person name="Marangio P."/>
            <person name="Guigo R."/>
            <person name="Rago D."/>
            <person name="Mirbahai L."/>
            <person name="Eastwood N."/>
            <person name="Colbourne J.K."/>
            <person name="Zhou J."/>
            <person name="Mallon E."/>
            <person name="Orsini L."/>
        </authorList>
    </citation>
    <scope>NUCLEOTIDE SEQUENCE [LARGE SCALE GENOMIC DNA]</scope>
    <source>
        <strain evidence="2">LRV0_1</strain>
    </source>
</reference>
<keyword evidence="1" id="KW-1133">Transmembrane helix</keyword>